<evidence type="ECO:0000313" key="4">
    <source>
        <dbReference type="Proteomes" id="UP000032066"/>
    </source>
</evidence>
<dbReference type="EMBL" id="JXZB01000001">
    <property type="protein sequence ID" value="KIQ66635.1"/>
    <property type="molecule type" value="Genomic_DNA"/>
</dbReference>
<reference evidence="3 4" key="1">
    <citation type="submission" date="2015-02" db="EMBL/GenBank/DDBJ databases">
        <title>Draft genome sequence of Kitasatospora griseola MF730-N6, a bafilomycin, terpentecin and satosporin producer.</title>
        <authorList>
            <person name="Arens J.C."/>
            <person name="Haltli B."/>
            <person name="Kerr R.G."/>
        </authorList>
    </citation>
    <scope>NUCLEOTIDE SEQUENCE [LARGE SCALE GENOMIC DNA]</scope>
    <source>
        <strain evidence="3 4">MF730-N6</strain>
    </source>
</reference>
<comment type="caution">
    <text evidence="3">The sequence shown here is derived from an EMBL/GenBank/DDBJ whole genome shotgun (WGS) entry which is preliminary data.</text>
</comment>
<protein>
    <recommendedName>
        <fullName evidence="2">DUF4232 domain-containing protein</fullName>
    </recommendedName>
</protein>
<keyword evidence="1" id="KW-0732">Signal</keyword>
<dbReference type="Proteomes" id="UP000032066">
    <property type="component" value="Unassembled WGS sequence"/>
</dbReference>
<feature type="domain" description="DUF4232" evidence="2">
    <location>
        <begin position="159"/>
        <end position="297"/>
    </location>
</feature>
<dbReference type="InterPro" id="IPR025326">
    <property type="entry name" value="DUF4232"/>
</dbReference>
<keyword evidence="4" id="KW-1185">Reference proteome</keyword>
<sequence>MSASAVRPAVTVTALTVVAAALLAGCGSVTTAGGGAAGPSASAGPCGVPLERPLEGWVRDEVRIVSVNDVCAEFEVTNAGNEAADFSVLFGWTGADQRLDTSPTGTVTAVPPGATVRGRIEVGAPKRPDGSRPPIVPSVKISRVRSVPTAEAPSKGGPCPASGVRLYADEGDAAMGLRVVGLHLVNCGTSPVTVDGYPQVQALDEKHKAVDSLQVVKGGAAIATGTGADTPPRRIVLKTGEGARSAVVWRNTNDNIASDPVNAPYLRVRATPDAAPVLVTPELDLGTTGRLGVGAWTREDVPQS</sequence>
<feature type="signal peptide" evidence="1">
    <location>
        <begin position="1"/>
        <end position="19"/>
    </location>
</feature>
<dbReference type="PROSITE" id="PS51257">
    <property type="entry name" value="PROKAR_LIPOPROTEIN"/>
    <property type="match status" value="1"/>
</dbReference>
<organism evidence="3 4">
    <name type="scientific">Kitasatospora griseola</name>
    <name type="common">Streptomyces griseolosporeus</name>
    <dbReference type="NCBI Taxonomy" id="2064"/>
    <lineage>
        <taxon>Bacteria</taxon>
        <taxon>Bacillati</taxon>
        <taxon>Actinomycetota</taxon>
        <taxon>Actinomycetes</taxon>
        <taxon>Kitasatosporales</taxon>
        <taxon>Streptomycetaceae</taxon>
        <taxon>Kitasatospora</taxon>
    </lineage>
</organism>
<accession>A0A0D0NEF9</accession>
<proteinExistence type="predicted"/>
<name>A0A0D0NEF9_KITGR</name>
<dbReference type="OrthoDB" id="3827416at2"/>
<feature type="chain" id="PRO_5039660856" description="DUF4232 domain-containing protein" evidence="1">
    <location>
        <begin position="20"/>
        <end position="304"/>
    </location>
</feature>
<gene>
    <name evidence="3" type="ORF">TR51_03680</name>
</gene>
<dbReference type="PATRIC" id="fig|2064.6.peg.825"/>
<dbReference type="AlphaFoldDB" id="A0A0D0NEF9"/>
<evidence type="ECO:0000313" key="3">
    <source>
        <dbReference type="EMBL" id="KIQ66635.1"/>
    </source>
</evidence>
<dbReference type="RefSeq" id="WP_063856508.1">
    <property type="nucleotide sequence ID" value="NZ_JXZB01000001.1"/>
</dbReference>
<evidence type="ECO:0000259" key="2">
    <source>
        <dbReference type="Pfam" id="PF14016"/>
    </source>
</evidence>
<evidence type="ECO:0000256" key="1">
    <source>
        <dbReference type="SAM" id="SignalP"/>
    </source>
</evidence>
<dbReference type="Pfam" id="PF14016">
    <property type="entry name" value="DUF4232"/>
    <property type="match status" value="1"/>
</dbReference>